<dbReference type="EMBL" id="HE804045">
    <property type="protein sequence ID" value="CCH31156.1"/>
    <property type="molecule type" value="Genomic_DNA"/>
</dbReference>
<dbReference type="KEGG" id="sesp:BN6_38660"/>
<dbReference type="PATRIC" id="fig|1179773.3.peg.3867"/>
<accession>K0JYF9</accession>
<organism evidence="1 2">
    <name type="scientific">Saccharothrix espanaensis (strain ATCC 51144 / DSM 44229 / JCM 9112 / NBRC 15066 / NRRL 15764)</name>
    <dbReference type="NCBI Taxonomy" id="1179773"/>
    <lineage>
        <taxon>Bacteria</taxon>
        <taxon>Bacillati</taxon>
        <taxon>Actinomycetota</taxon>
        <taxon>Actinomycetes</taxon>
        <taxon>Pseudonocardiales</taxon>
        <taxon>Pseudonocardiaceae</taxon>
        <taxon>Saccharothrix</taxon>
    </lineage>
</organism>
<evidence type="ECO:0000313" key="2">
    <source>
        <dbReference type="Proteomes" id="UP000006281"/>
    </source>
</evidence>
<dbReference type="HOGENOM" id="CLU_1137396_0_0_11"/>
<dbReference type="InterPro" id="IPR029063">
    <property type="entry name" value="SAM-dependent_MTases_sf"/>
</dbReference>
<name>K0JYF9_SACES</name>
<keyword evidence="2" id="KW-1185">Reference proteome</keyword>
<dbReference type="CDD" id="cd02440">
    <property type="entry name" value="AdoMet_MTases"/>
    <property type="match status" value="1"/>
</dbReference>
<evidence type="ECO:0000313" key="1">
    <source>
        <dbReference type="EMBL" id="CCH31156.1"/>
    </source>
</evidence>
<dbReference type="eggNOG" id="COG4106">
    <property type="taxonomic scope" value="Bacteria"/>
</dbReference>
<dbReference type="Proteomes" id="UP000006281">
    <property type="component" value="Chromosome"/>
</dbReference>
<gene>
    <name evidence="1" type="ordered locus">BN6_38660</name>
</gene>
<protein>
    <recommendedName>
        <fullName evidence="3">Methyltransferase domain-containing protein</fullName>
    </recommendedName>
</protein>
<reference evidence="1 2" key="1">
    <citation type="journal article" date="2012" name="BMC Genomics">
        <title>Complete genome sequence of Saccharothrix espanaensis DSM 44229T and comparison to the other completely sequenced Pseudonocardiaceae.</title>
        <authorList>
            <person name="Strobel T."/>
            <person name="Al-Dilaimi A."/>
            <person name="Blom J."/>
            <person name="Gessner A."/>
            <person name="Kalinowski J."/>
            <person name="Luzhetska M."/>
            <person name="Puhler A."/>
            <person name="Szczepanowski R."/>
            <person name="Bechthold A."/>
            <person name="Ruckert C."/>
        </authorList>
    </citation>
    <scope>NUCLEOTIDE SEQUENCE [LARGE SCALE GENOMIC DNA]</scope>
    <source>
        <strain evidence="2">ATCC 51144 / DSM 44229 / JCM 9112 / NBRC 15066 / NRRL 15764</strain>
    </source>
</reference>
<dbReference type="Pfam" id="PF13489">
    <property type="entry name" value="Methyltransf_23"/>
    <property type="match status" value="1"/>
</dbReference>
<dbReference type="Gene3D" id="3.40.50.150">
    <property type="entry name" value="Vaccinia Virus protein VP39"/>
    <property type="match status" value="1"/>
</dbReference>
<sequence length="244" mass="26091">MLHARRGDHPVRLDWGVERLLDNEELERSSVVANRDMNRERGLAGSNGYGRELGLDVAAFLAGRAAARSGMVEWLDLCCGTGTALLECAAAVADPGVRITGVDLVDHFAGPPVPGVESVTASVASWRPDRAFDLITCVHGLHYVGDKLGVPARSASWLADDGVLAANLDLAAIRSERGTAWGRPLSAAVRAAGFDYDARRRRVGCVGRREVSLPFGYLGADDRAGPNYTGQPAVYSYYTRTAPL</sequence>
<dbReference type="SUPFAM" id="SSF53335">
    <property type="entry name" value="S-adenosyl-L-methionine-dependent methyltransferases"/>
    <property type="match status" value="1"/>
</dbReference>
<dbReference type="AlphaFoldDB" id="K0JYF9"/>
<evidence type="ECO:0008006" key="3">
    <source>
        <dbReference type="Google" id="ProtNLM"/>
    </source>
</evidence>
<dbReference type="BioCyc" id="SESP1179773:BN6_RS18705-MONOMER"/>
<proteinExistence type="predicted"/>